<dbReference type="Proteomes" id="UP000034036">
    <property type="component" value="Unassembled WGS sequence"/>
</dbReference>
<proteinExistence type="predicted"/>
<accession>A0A0G0ZAV1</accession>
<comment type="caution">
    <text evidence="1">The sequence shown here is derived from an EMBL/GenBank/DDBJ whole genome shotgun (WGS) entry which is preliminary data.</text>
</comment>
<protein>
    <recommendedName>
        <fullName evidence="3">JAB domain-containing protein</fullName>
    </recommendedName>
</protein>
<gene>
    <name evidence="1" type="ORF">UV11_C0039G0019</name>
</gene>
<dbReference type="AlphaFoldDB" id="A0A0G0ZAV1"/>
<evidence type="ECO:0000313" key="2">
    <source>
        <dbReference type="Proteomes" id="UP000034036"/>
    </source>
</evidence>
<reference evidence="1" key="1">
    <citation type="journal article" date="2015" name="Nature">
        <title>rRNA introns, odd ribosomes, and small enigmatic genomes across a large radiation of phyla.</title>
        <authorList>
            <person name="Brown C.T."/>
            <person name="Hug L.A."/>
            <person name="Thomas B.C."/>
            <person name="Sharon I."/>
            <person name="Castelle C.J."/>
            <person name="Singh A."/>
            <person name="Wilkins M.J."/>
            <person name="Williams K.H."/>
            <person name="Banfield J.F."/>
        </authorList>
    </citation>
    <scope>NUCLEOTIDE SEQUENCE [LARGE SCALE GENOMIC DNA]</scope>
</reference>
<evidence type="ECO:0008006" key="3">
    <source>
        <dbReference type="Google" id="ProtNLM"/>
    </source>
</evidence>
<dbReference type="EMBL" id="LCDF01000039">
    <property type="protein sequence ID" value="KKS45840.1"/>
    <property type="molecule type" value="Genomic_DNA"/>
</dbReference>
<sequence>MKSIYLKTEKSTADSIKSFLLQDDQEQVIFLLLSQSHEVDKIFFEIKDIYFVPQKELNSSLYSVKLKDVAQAKIIKWAWDKGLSLAEIHSHPFSKKATSFSYSDIAGLKEFVPHVWWRLKNKPYLAMVFGSNDYDALAWLDNPTIPCQIEGILVEGTLLKPTNKTTDSNYE</sequence>
<name>A0A0G0ZAV1_9BACT</name>
<organism evidence="1 2">
    <name type="scientific">Candidatus Giovannonibacteria bacterium GW2011_GWF2_42_19</name>
    <dbReference type="NCBI Taxonomy" id="1618659"/>
    <lineage>
        <taxon>Bacteria</taxon>
        <taxon>Candidatus Giovannoniibacteriota</taxon>
    </lineage>
</organism>
<evidence type="ECO:0000313" key="1">
    <source>
        <dbReference type="EMBL" id="KKS45840.1"/>
    </source>
</evidence>
<dbReference type="STRING" id="1618659.UV11_C0039G0019"/>